<dbReference type="SMART" id="SM00382">
    <property type="entry name" value="AAA"/>
    <property type="match status" value="2"/>
</dbReference>
<dbReference type="Gene3D" id="1.20.1560.10">
    <property type="entry name" value="ABC transporter type 1, transmembrane domain"/>
    <property type="match status" value="2"/>
</dbReference>
<dbReference type="InterPro" id="IPR044726">
    <property type="entry name" value="ABCC_6TM_D2"/>
</dbReference>
<feature type="transmembrane region" description="Helical" evidence="9">
    <location>
        <begin position="960"/>
        <end position="981"/>
    </location>
</feature>
<dbReference type="GO" id="GO:0140359">
    <property type="term" value="F:ABC-type transporter activity"/>
    <property type="evidence" value="ECO:0007669"/>
    <property type="project" value="InterPro"/>
</dbReference>
<evidence type="ECO:0000256" key="9">
    <source>
        <dbReference type="SAM" id="Phobius"/>
    </source>
</evidence>
<feature type="transmembrane region" description="Helical" evidence="9">
    <location>
        <begin position="134"/>
        <end position="158"/>
    </location>
</feature>
<keyword evidence="3 9" id="KW-0812">Transmembrane</keyword>
<dbReference type="PROSITE" id="PS50893">
    <property type="entry name" value="ABC_TRANSPORTER_2"/>
    <property type="match status" value="2"/>
</dbReference>
<feature type="transmembrane region" description="Helical" evidence="9">
    <location>
        <begin position="777"/>
        <end position="799"/>
    </location>
</feature>
<comment type="subcellular location">
    <subcellularLocation>
        <location evidence="1">Membrane</location>
        <topology evidence="1">Multi-pass membrane protein</topology>
    </subcellularLocation>
</comment>
<dbReference type="FunFam" id="3.40.50.300:FF:000482">
    <property type="entry name" value="Multidrug resistance-associated protein member 4"/>
    <property type="match status" value="1"/>
</dbReference>
<feature type="transmembrane region" description="Helical" evidence="9">
    <location>
        <begin position="313"/>
        <end position="332"/>
    </location>
</feature>
<proteinExistence type="predicted"/>
<evidence type="ECO:0000256" key="4">
    <source>
        <dbReference type="ARBA" id="ARBA00022741"/>
    </source>
</evidence>
<keyword evidence="6 9" id="KW-1133">Transmembrane helix</keyword>
<feature type="transmembrane region" description="Helical" evidence="9">
    <location>
        <begin position="81"/>
        <end position="99"/>
    </location>
</feature>
<evidence type="ECO:0000259" key="11">
    <source>
        <dbReference type="PROSITE" id="PS50929"/>
    </source>
</evidence>
<dbReference type="FunFam" id="1.20.1560.10:FF:000014">
    <property type="entry name" value="Multidrug resistance-associated protein member 4"/>
    <property type="match status" value="1"/>
</dbReference>
<dbReference type="SUPFAM" id="SSF90123">
    <property type="entry name" value="ABC transporter transmembrane region"/>
    <property type="match status" value="2"/>
</dbReference>
<sequence>MIRIKADELPESPRERNNPFSELMFCFVFPLLFKGHKKTLEQSDLYRPLKEHKSDTLGDRLSAAWDEELLQRSTQKKPPRLGRVLVRIFGWHLFLTGLLLGSKEFLTKVTQPICLFGVLAYFSGENPSPIKAQLYAVALIAAALLSVITGHPCMLGIMHLGMKMRVAVCSLIYRKALRLSHTALGDTSIGQMVNLLSNDVGRFDSVLNNIHYLWLGPLELIVVSYLMYEKIGAACFFGVTLMLLFLPLQSYLARRTSTLRLLTALRTDERVRMMTEIISGIQVIKMYAWEKPFEKVVELTRYNEMICIRQINYIRGILIGLGMCLSRTFTFVSLVGFVLLQNILSAGQAFFITAYYSLLQRTVTNFFPMSITQLLELLVTIKRLETFMHREEILIKEQSNDIYIPTLVTCATDKAIDTRGDGIKNKTHNDALVEFTEFYANWDHKMTENTLGNINLRLRRGQLVAVIGSVGAGKSSLIQSILGELPADKGSLKVNGKFSYAAQEPWLFTGTVRENILFGLTLDKLRYRTVVKKCALERDFELLPQGDKTIVGERGASLSGGQKARISLARAVYRRADIYLLDDPLSAVDTHVGRHLFDQCMRGYLRSELVILVTHQLQFLEHADLIVIMDKGKISAMGTYATMQRSGLDFAQLLTDPKKIVESNHEDLIKDRDSVDYTKSYNRQTSQTESISSLSSLTESIGHEVPLTRQETRVEGKIGLGIYREYFTAGSGWLLISLLLFLCLGTQIVGSSADVFLSYWVDKNKNTAKKEPDSMDLYYFTGINIAVIVFTMARTMLFYKLAMRSSTKLHNAMFRGITRAAMYFFNTNPSGRILNRFSKDLGQIDELLPTVMLDVVQIFLTLTGIIVVICITNPYYLVLTLGLAIIFYYIREFYLKTSRDVKRLEAVARSPIYSHISSSLNGLPTIRAMGAQKALIAEFDNLQDLHSSGYYTFLSTNRAFGYYLDCFCTLYIVVIILNYFMNPPENSGEVGLAITQAMGMTGMVQWGMRQSAELENTMTAVERVVEYDEIEPEGDYESQPSKKPPPTWPEQGQIVADDLSLRYFPDPQSKYVLKSLNFEIKPMEKVGIVGRTGAGKSSLINALFRLSYNDGSIIIDNRNTNELGLHDLRSKISIIPQEPVLFSGSMRYNLDPFEEYSDAKLWEALEEVKLKPVISELPSGLQSKISEGGTNFSVGQRQLVCLARAILRENRILVMDEATANVDPQTDALIQATIRNKFKECTVLTIAHRLNTIMDSDKVIVMDAGQMVEFGSPFELLTECETKIFHNMAMDTGHSNFDTLLKVAEKAHLKSQKHWN</sequence>
<dbReference type="CDD" id="cd03244">
    <property type="entry name" value="ABCC_MRP_domain2"/>
    <property type="match status" value="1"/>
</dbReference>
<dbReference type="Gene3D" id="3.40.50.300">
    <property type="entry name" value="P-loop containing nucleotide triphosphate hydrolases"/>
    <property type="match status" value="2"/>
</dbReference>
<evidence type="ECO:0000256" key="2">
    <source>
        <dbReference type="ARBA" id="ARBA00022448"/>
    </source>
</evidence>
<feature type="transmembrane region" description="Helical" evidence="9">
    <location>
        <begin position="847"/>
        <end position="869"/>
    </location>
</feature>
<feature type="domain" description="ABC transmembrane type-1" evidence="11">
    <location>
        <begin position="109"/>
        <end position="369"/>
    </location>
</feature>
<organism evidence="12 13">
    <name type="scientific">Drosophila hydei</name>
    <name type="common">Fruit fly</name>
    <dbReference type="NCBI Taxonomy" id="7224"/>
    <lineage>
        <taxon>Eukaryota</taxon>
        <taxon>Metazoa</taxon>
        <taxon>Ecdysozoa</taxon>
        <taxon>Arthropoda</taxon>
        <taxon>Hexapoda</taxon>
        <taxon>Insecta</taxon>
        <taxon>Pterygota</taxon>
        <taxon>Neoptera</taxon>
        <taxon>Endopterygota</taxon>
        <taxon>Diptera</taxon>
        <taxon>Brachycera</taxon>
        <taxon>Muscomorpha</taxon>
        <taxon>Ephydroidea</taxon>
        <taxon>Drosophilidae</taxon>
        <taxon>Drosophila</taxon>
    </lineage>
</organism>
<dbReference type="PANTHER" id="PTHR24223">
    <property type="entry name" value="ATP-BINDING CASSETTE SUB-FAMILY C"/>
    <property type="match status" value="1"/>
</dbReference>
<keyword evidence="5" id="KW-0067">ATP-binding</keyword>
<feature type="domain" description="ABC transporter" evidence="10">
    <location>
        <begin position="433"/>
        <end position="656"/>
    </location>
</feature>
<feature type="transmembrane region" description="Helical" evidence="9">
    <location>
        <begin position="733"/>
        <end position="757"/>
    </location>
</feature>
<evidence type="ECO:0000256" key="1">
    <source>
        <dbReference type="ARBA" id="ARBA00004141"/>
    </source>
</evidence>
<accession>A0A6J2SRK4</accession>
<dbReference type="CDD" id="cd18580">
    <property type="entry name" value="ABC_6TM_ABCC_D2"/>
    <property type="match status" value="1"/>
</dbReference>
<dbReference type="InterPro" id="IPR050173">
    <property type="entry name" value="ABC_transporter_C-like"/>
</dbReference>
<feature type="transmembrane region" description="Helical" evidence="9">
    <location>
        <begin position="875"/>
        <end position="894"/>
    </location>
</feature>
<feature type="transmembrane region" description="Helical" evidence="9">
    <location>
        <begin position="231"/>
        <end position="252"/>
    </location>
</feature>
<dbReference type="PROSITE" id="PS00211">
    <property type="entry name" value="ABC_TRANSPORTER_1"/>
    <property type="match status" value="2"/>
</dbReference>
<dbReference type="GeneID" id="111604594"/>
<protein>
    <submittedName>
        <fullName evidence="13">Probable multidrug resistance-associated protein lethal(2)03659</fullName>
    </submittedName>
</protein>
<dbReference type="Pfam" id="PF00664">
    <property type="entry name" value="ABC_membrane"/>
    <property type="match status" value="2"/>
</dbReference>
<dbReference type="InterPro" id="IPR003593">
    <property type="entry name" value="AAA+_ATPase"/>
</dbReference>
<feature type="region of interest" description="Disordered" evidence="8">
    <location>
        <begin position="1031"/>
        <end position="1050"/>
    </location>
</feature>
<dbReference type="OrthoDB" id="6500128at2759"/>
<evidence type="ECO:0000256" key="8">
    <source>
        <dbReference type="SAM" id="MobiDB-lite"/>
    </source>
</evidence>
<evidence type="ECO:0000256" key="5">
    <source>
        <dbReference type="ARBA" id="ARBA00022840"/>
    </source>
</evidence>
<feature type="transmembrane region" description="Helical" evidence="9">
    <location>
        <begin position="338"/>
        <end position="359"/>
    </location>
</feature>
<dbReference type="FunFam" id="1.20.1560.10:FF:000026">
    <property type="entry name" value="Multidrug resistance-associated protein lethal(2)03659"/>
    <property type="match status" value="1"/>
</dbReference>
<evidence type="ECO:0000256" key="7">
    <source>
        <dbReference type="ARBA" id="ARBA00023136"/>
    </source>
</evidence>
<evidence type="ECO:0000313" key="13">
    <source>
        <dbReference type="RefSeq" id="XP_030078785.1"/>
    </source>
</evidence>
<feature type="domain" description="ABC transporter" evidence="10">
    <location>
        <begin position="1054"/>
        <end position="1289"/>
    </location>
</feature>
<evidence type="ECO:0000259" key="10">
    <source>
        <dbReference type="PROSITE" id="PS50893"/>
    </source>
</evidence>
<dbReference type="PANTHER" id="PTHR24223:SF448">
    <property type="entry name" value="FI20146P1-RELATED"/>
    <property type="match status" value="1"/>
</dbReference>
<evidence type="ECO:0000256" key="3">
    <source>
        <dbReference type="ARBA" id="ARBA00022692"/>
    </source>
</evidence>
<dbReference type="InterPro" id="IPR027417">
    <property type="entry name" value="P-loop_NTPase"/>
</dbReference>
<keyword evidence="12" id="KW-1185">Reference proteome</keyword>
<dbReference type="InterPro" id="IPR036640">
    <property type="entry name" value="ABC1_TM_sf"/>
</dbReference>
<dbReference type="InterPro" id="IPR017871">
    <property type="entry name" value="ABC_transporter-like_CS"/>
</dbReference>
<dbReference type="FunFam" id="3.40.50.300:FF:000163">
    <property type="entry name" value="Multidrug resistance-associated protein member 4"/>
    <property type="match status" value="1"/>
</dbReference>
<feature type="domain" description="ABC transmembrane type-1" evidence="11">
    <location>
        <begin position="738"/>
        <end position="1016"/>
    </location>
</feature>
<dbReference type="PROSITE" id="PS50929">
    <property type="entry name" value="ABC_TM1F"/>
    <property type="match status" value="2"/>
</dbReference>
<name>A0A6J2SRK4_DROHY</name>
<dbReference type="GO" id="GO:0016020">
    <property type="term" value="C:membrane"/>
    <property type="evidence" value="ECO:0007669"/>
    <property type="project" value="UniProtKB-SubCell"/>
</dbReference>
<keyword evidence="2" id="KW-0813">Transport</keyword>
<evidence type="ECO:0000256" key="6">
    <source>
        <dbReference type="ARBA" id="ARBA00022989"/>
    </source>
</evidence>
<dbReference type="GO" id="GO:0005524">
    <property type="term" value="F:ATP binding"/>
    <property type="evidence" value="ECO:0007669"/>
    <property type="project" value="UniProtKB-KW"/>
</dbReference>
<gene>
    <name evidence="13" type="primary">LOC111604594</name>
</gene>
<keyword evidence="7 9" id="KW-0472">Membrane</keyword>
<dbReference type="InterPro" id="IPR011527">
    <property type="entry name" value="ABC1_TM_dom"/>
</dbReference>
<dbReference type="GO" id="GO:0016887">
    <property type="term" value="F:ATP hydrolysis activity"/>
    <property type="evidence" value="ECO:0007669"/>
    <property type="project" value="InterPro"/>
</dbReference>
<dbReference type="SUPFAM" id="SSF52540">
    <property type="entry name" value="P-loop containing nucleoside triphosphate hydrolases"/>
    <property type="match status" value="2"/>
</dbReference>
<dbReference type="KEGG" id="dhe:111604594"/>
<dbReference type="InterPro" id="IPR003439">
    <property type="entry name" value="ABC_transporter-like_ATP-bd"/>
</dbReference>
<dbReference type="Pfam" id="PF00005">
    <property type="entry name" value="ABC_tran"/>
    <property type="match status" value="2"/>
</dbReference>
<dbReference type="CDD" id="cd03250">
    <property type="entry name" value="ABCC_MRP_domain1"/>
    <property type="match status" value="1"/>
</dbReference>
<dbReference type="OMA" id="MALFCTM"/>
<evidence type="ECO:0000313" key="12">
    <source>
        <dbReference type="Proteomes" id="UP000504633"/>
    </source>
</evidence>
<dbReference type="Proteomes" id="UP000504633">
    <property type="component" value="Unplaced"/>
</dbReference>
<keyword evidence="4" id="KW-0547">Nucleotide-binding</keyword>
<reference evidence="13" key="1">
    <citation type="submission" date="2025-08" db="UniProtKB">
        <authorList>
            <consortium name="RefSeq"/>
        </authorList>
    </citation>
    <scope>IDENTIFICATION</scope>
    <source>
        <strain evidence="13">15085-1641.00</strain>
        <tissue evidence="13">Whole body</tissue>
    </source>
</reference>
<dbReference type="RefSeq" id="XP_030078785.1">
    <property type="nucleotide sequence ID" value="XM_030222925.1"/>
</dbReference>